<dbReference type="GO" id="GO:0007346">
    <property type="term" value="P:regulation of mitotic cell cycle"/>
    <property type="evidence" value="ECO:0007669"/>
    <property type="project" value="TreeGrafter"/>
</dbReference>
<dbReference type="PANTHER" id="PTHR24056:SF107">
    <property type="entry name" value="CYCLIN-DEPENDENT KINASE 11A-RELATED"/>
    <property type="match status" value="1"/>
</dbReference>
<reference evidence="7" key="1">
    <citation type="journal article" date="2020" name="Nat. Commun.">
        <title>Large-scale genome sequencing of mycorrhizal fungi provides insights into the early evolution of symbiotic traits.</title>
        <authorList>
            <person name="Miyauchi S."/>
            <person name="Kiss E."/>
            <person name="Kuo A."/>
            <person name="Drula E."/>
            <person name="Kohler A."/>
            <person name="Sanchez-Garcia M."/>
            <person name="Morin E."/>
            <person name="Andreopoulos B."/>
            <person name="Barry K.W."/>
            <person name="Bonito G."/>
            <person name="Buee M."/>
            <person name="Carver A."/>
            <person name="Chen C."/>
            <person name="Cichocki N."/>
            <person name="Clum A."/>
            <person name="Culley D."/>
            <person name="Crous P.W."/>
            <person name="Fauchery L."/>
            <person name="Girlanda M."/>
            <person name="Hayes R.D."/>
            <person name="Keri Z."/>
            <person name="LaButti K."/>
            <person name="Lipzen A."/>
            <person name="Lombard V."/>
            <person name="Magnuson J."/>
            <person name="Maillard F."/>
            <person name="Murat C."/>
            <person name="Nolan M."/>
            <person name="Ohm R.A."/>
            <person name="Pangilinan J."/>
            <person name="Pereira M.F."/>
            <person name="Perotto S."/>
            <person name="Peter M."/>
            <person name="Pfister S."/>
            <person name="Riley R."/>
            <person name="Sitrit Y."/>
            <person name="Stielow J.B."/>
            <person name="Szollosi G."/>
            <person name="Zifcakova L."/>
            <person name="Stursova M."/>
            <person name="Spatafora J.W."/>
            <person name="Tedersoo L."/>
            <person name="Vaario L.M."/>
            <person name="Yamada A."/>
            <person name="Yan M."/>
            <person name="Wang P."/>
            <person name="Xu J."/>
            <person name="Bruns T."/>
            <person name="Baldrian P."/>
            <person name="Vilgalys R."/>
            <person name="Dunand C."/>
            <person name="Henrissat B."/>
            <person name="Grigoriev I.V."/>
            <person name="Hibbett D."/>
            <person name="Nagy L.G."/>
            <person name="Martin F.M."/>
        </authorList>
    </citation>
    <scope>NUCLEOTIDE SEQUENCE</scope>
    <source>
        <strain evidence="7">UP504</strain>
    </source>
</reference>
<keyword evidence="8" id="KW-1185">Reference proteome</keyword>
<comment type="caution">
    <text evidence="7">The sequence shown here is derived from an EMBL/GenBank/DDBJ whole genome shotgun (WGS) entry which is preliminary data.</text>
</comment>
<evidence type="ECO:0000259" key="6">
    <source>
        <dbReference type="PROSITE" id="PS50011"/>
    </source>
</evidence>
<organism evidence="7 8">
    <name type="scientific">Hydnum rufescens UP504</name>
    <dbReference type="NCBI Taxonomy" id="1448309"/>
    <lineage>
        <taxon>Eukaryota</taxon>
        <taxon>Fungi</taxon>
        <taxon>Dikarya</taxon>
        <taxon>Basidiomycota</taxon>
        <taxon>Agaricomycotina</taxon>
        <taxon>Agaricomycetes</taxon>
        <taxon>Cantharellales</taxon>
        <taxon>Hydnaceae</taxon>
        <taxon>Hydnum</taxon>
    </lineage>
</organism>
<keyword evidence="5" id="KW-0067">ATP-binding</keyword>
<dbReference type="InterPro" id="IPR000719">
    <property type="entry name" value="Prot_kinase_dom"/>
</dbReference>
<dbReference type="GO" id="GO:0004674">
    <property type="term" value="F:protein serine/threonine kinase activity"/>
    <property type="evidence" value="ECO:0007669"/>
    <property type="project" value="UniProtKB-KW"/>
</dbReference>
<dbReference type="InterPro" id="IPR050108">
    <property type="entry name" value="CDK"/>
</dbReference>
<dbReference type="EMBL" id="MU128987">
    <property type="protein sequence ID" value="KAF9512391.1"/>
    <property type="molecule type" value="Genomic_DNA"/>
</dbReference>
<evidence type="ECO:0000256" key="3">
    <source>
        <dbReference type="ARBA" id="ARBA00022741"/>
    </source>
</evidence>
<dbReference type="GO" id="GO:0005634">
    <property type="term" value="C:nucleus"/>
    <property type="evidence" value="ECO:0007669"/>
    <property type="project" value="TreeGrafter"/>
</dbReference>
<evidence type="ECO:0000256" key="4">
    <source>
        <dbReference type="ARBA" id="ARBA00022777"/>
    </source>
</evidence>
<keyword evidence="3" id="KW-0547">Nucleotide-binding</keyword>
<keyword evidence="1" id="KW-0723">Serine/threonine-protein kinase</keyword>
<gene>
    <name evidence="7" type="ORF">BS47DRAFT_1068313</name>
</gene>
<evidence type="ECO:0000256" key="5">
    <source>
        <dbReference type="ARBA" id="ARBA00022840"/>
    </source>
</evidence>
<dbReference type="Gene3D" id="1.10.510.10">
    <property type="entry name" value="Transferase(Phosphotransferase) domain 1"/>
    <property type="match status" value="1"/>
</dbReference>
<sequence>MNNRGSMEVADFWLARTFGDPLGDMTPLVATLWNRAPEIPLGETSYSTTVDMWSVGCVFGELILKEPVFQAKGEMVNVLINRVPDPDARVMSQQQMLRSMRLRDCVVNLKPSASTVFFAPLPKLFYDSSAPPSIPLYARMLGSWASFGPVAGTAPQSPFNE</sequence>
<keyword evidence="4" id="KW-0418">Kinase</keyword>
<dbReference type="AlphaFoldDB" id="A0A9P6DRN5"/>
<name>A0A9P6DRN5_9AGAM</name>
<keyword evidence="2" id="KW-0808">Transferase</keyword>
<dbReference type="Proteomes" id="UP000886523">
    <property type="component" value="Unassembled WGS sequence"/>
</dbReference>
<accession>A0A9P6DRN5</accession>
<feature type="domain" description="Protein kinase" evidence="6">
    <location>
        <begin position="1"/>
        <end position="161"/>
    </location>
</feature>
<dbReference type="SUPFAM" id="SSF56112">
    <property type="entry name" value="Protein kinase-like (PK-like)"/>
    <property type="match status" value="1"/>
</dbReference>
<dbReference type="InterPro" id="IPR011009">
    <property type="entry name" value="Kinase-like_dom_sf"/>
</dbReference>
<dbReference type="Pfam" id="PF00069">
    <property type="entry name" value="Pkinase"/>
    <property type="match status" value="1"/>
</dbReference>
<dbReference type="OrthoDB" id="1732493at2759"/>
<dbReference type="PANTHER" id="PTHR24056">
    <property type="entry name" value="CELL DIVISION PROTEIN KINASE"/>
    <property type="match status" value="1"/>
</dbReference>
<dbReference type="GO" id="GO:0005524">
    <property type="term" value="F:ATP binding"/>
    <property type="evidence" value="ECO:0007669"/>
    <property type="project" value="UniProtKB-KW"/>
</dbReference>
<evidence type="ECO:0000313" key="8">
    <source>
        <dbReference type="Proteomes" id="UP000886523"/>
    </source>
</evidence>
<evidence type="ECO:0000256" key="2">
    <source>
        <dbReference type="ARBA" id="ARBA00022679"/>
    </source>
</evidence>
<proteinExistence type="predicted"/>
<evidence type="ECO:0000256" key="1">
    <source>
        <dbReference type="ARBA" id="ARBA00022527"/>
    </source>
</evidence>
<dbReference type="PROSITE" id="PS50011">
    <property type="entry name" value="PROTEIN_KINASE_DOM"/>
    <property type="match status" value="1"/>
</dbReference>
<evidence type="ECO:0000313" key="7">
    <source>
        <dbReference type="EMBL" id="KAF9512391.1"/>
    </source>
</evidence>
<protein>
    <recommendedName>
        <fullName evidence="6">Protein kinase domain-containing protein</fullName>
    </recommendedName>
</protein>